<feature type="compositionally biased region" description="Polar residues" evidence="11">
    <location>
        <begin position="1"/>
        <end position="10"/>
    </location>
</feature>
<gene>
    <name evidence="9 14" type="primary">argR</name>
    <name evidence="14" type="ORF">GS4_46_00060</name>
</gene>
<evidence type="ECO:0000256" key="8">
    <source>
        <dbReference type="ARBA" id="ARBA00023163"/>
    </source>
</evidence>
<dbReference type="InterPro" id="IPR020899">
    <property type="entry name" value="Arg_repress_C"/>
</dbReference>
<dbReference type="UniPathway" id="UPA00068"/>
<dbReference type="Proteomes" id="UP000011666">
    <property type="component" value="Unassembled WGS sequence"/>
</dbReference>
<evidence type="ECO:0000259" key="13">
    <source>
        <dbReference type="Pfam" id="PF02863"/>
    </source>
</evidence>
<organism evidence="14 15">
    <name type="scientific">Gordonia soli NBRC 108243</name>
    <dbReference type="NCBI Taxonomy" id="1223545"/>
    <lineage>
        <taxon>Bacteria</taxon>
        <taxon>Bacillati</taxon>
        <taxon>Actinomycetota</taxon>
        <taxon>Actinomycetes</taxon>
        <taxon>Mycobacteriales</taxon>
        <taxon>Gordoniaceae</taxon>
        <taxon>Gordonia</taxon>
    </lineage>
</organism>
<keyword evidence="6 9" id="KW-0805">Transcription regulation</keyword>
<name>M0QS82_9ACTN</name>
<dbReference type="eggNOG" id="COG1438">
    <property type="taxonomic scope" value="Bacteria"/>
</dbReference>
<dbReference type="GO" id="GO:0003677">
    <property type="term" value="F:DNA binding"/>
    <property type="evidence" value="ECO:0007669"/>
    <property type="project" value="UniProtKB-KW"/>
</dbReference>
<dbReference type="SUPFAM" id="SSF55252">
    <property type="entry name" value="C-terminal domain of arginine repressor"/>
    <property type="match status" value="1"/>
</dbReference>
<protein>
    <recommendedName>
        <fullName evidence="9 10">Arginine repressor</fullName>
    </recommendedName>
</protein>
<comment type="similarity">
    <text evidence="3 9">Belongs to the ArgR family.</text>
</comment>
<dbReference type="AlphaFoldDB" id="M0QS82"/>
<dbReference type="PANTHER" id="PTHR34471">
    <property type="entry name" value="ARGININE REPRESSOR"/>
    <property type="match status" value="1"/>
</dbReference>
<accession>M0QS82</accession>
<dbReference type="RefSeq" id="WP_007625540.1">
    <property type="nucleotide sequence ID" value="NZ_BANX01000046.1"/>
</dbReference>
<dbReference type="NCBIfam" id="NF002880">
    <property type="entry name" value="PRK03341.1"/>
    <property type="match status" value="1"/>
</dbReference>
<dbReference type="Pfam" id="PF01316">
    <property type="entry name" value="Arg_repressor"/>
    <property type="match status" value="1"/>
</dbReference>
<evidence type="ECO:0000256" key="10">
    <source>
        <dbReference type="NCBIfam" id="TIGR01529"/>
    </source>
</evidence>
<dbReference type="InterPro" id="IPR001669">
    <property type="entry name" value="Arg_repress"/>
</dbReference>
<dbReference type="Gene3D" id="3.30.1360.40">
    <property type="match status" value="1"/>
</dbReference>
<feature type="domain" description="Arginine repressor C-terminal" evidence="13">
    <location>
        <begin position="111"/>
        <end position="177"/>
    </location>
</feature>
<dbReference type="HAMAP" id="MF_00173">
    <property type="entry name" value="Arg_repressor"/>
    <property type="match status" value="1"/>
</dbReference>
<evidence type="ECO:0000256" key="11">
    <source>
        <dbReference type="SAM" id="MobiDB-lite"/>
    </source>
</evidence>
<evidence type="ECO:0000256" key="7">
    <source>
        <dbReference type="ARBA" id="ARBA00023125"/>
    </source>
</evidence>
<comment type="subcellular location">
    <subcellularLocation>
        <location evidence="2 9">Cytoplasm</location>
    </subcellularLocation>
</comment>
<dbReference type="InterPro" id="IPR020900">
    <property type="entry name" value="Arg_repress_DNA-bd"/>
</dbReference>
<comment type="function">
    <text evidence="1 9">Regulates arginine biosynthesis genes.</text>
</comment>
<dbReference type="PRINTS" id="PR01467">
    <property type="entry name" value="ARGREPRESSOR"/>
</dbReference>
<evidence type="ECO:0000259" key="12">
    <source>
        <dbReference type="Pfam" id="PF01316"/>
    </source>
</evidence>
<proteinExistence type="inferred from homology"/>
<evidence type="ECO:0000256" key="3">
    <source>
        <dbReference type="ARBA" id="ARBA00008316"/>
    </source>
</evidence>
<sequence length="180" mass="18695">MTASGATSRDATVAENRDHSEGRLAATRAGRHARIVDILSNHQVRSQSELQRLLAEHGIDATQATLSRDLDELGAVKLRAADGGAGVYVVPEDGSPVRGVSGGTDRVARLLSDLLVSTDSSGNLAVLRTPPGAAHYLASALDRASLPDVVGTIAGDDTIFVVAREPVTGAELARRIEGLV</sequence>
<feature type="domain" description="Arginine repressor DNA-binding" evidence="12">
    <location>
        <begin position="27"/>
        <end position="95"/>
    </location>
</feature>
<keyword evidence="5 9" id="KW-0678">Repressor</keyword>
<dbReference type="InterPro" id="IPR036388">
    <property type="entry name" value="WH-like_DNA-bd_sf"/>
</dbReference>
<dbReference type="InterPro" id="IPR036251">
    <property type="entry name" value="Arg_repress_C_sf"/>
</dbReference>
<dbReference type="GO" id="GO:0006526">
    <property type="term" value="P:L-arginine biosynthetic process"/>
    <property type="evidence" value="ECO:0007669"/>
    <property type="project" value="UniProtKB-UniPathway"/>
</dbReference>
<dbReference type="OrthoDB" id="7060358at2"/>
<dbReference type="Gene3D" id="1.10.10.10">
    <property type="entry name" value="Winged helix-like DNA-binding domain superfamily/Winged helix DNA-binding domain"/>
    <property type="match status" value="1"/>
</dbReference>
<dbReference type="STRING" id="1223545.GS4_46_00060"/>
<evidence type="ECO:0000256" key="4">
    <source>
        <dbReference type="ARBA" id="ARBA00022490"/>
    </source>
</evidence>
<feature type="region of interest" description="Disordered" evidence="11">
    <location>
        <begin position="1"/>
        <end position="23"/>
    </location>
</feature>
<dbReference type="Pfam" id="PF02863">
    <property type="entry name" value="Arg_repressor_C"/>
    <property type="match status" value="1"/>
</dbReference>
<keyword evidence="8 9" id="KW-0804">Transcription</keyword>
<keyword evidence="15" id="KW-1185">Reference proteome</keyword>
<evidence type="ECO:0000313" key="14">
    <source>
        <dbReference type="EMBL" id="GAC70992.1"/>
    </source>
</evidence>
<dbReference type="NCBIfam" id="TIGR01529">
    <property type="entry name" value="argR_whole"/>
    <property type="match status" value="1"/>
</dbReference>
<dbReference type="SUPFAM" id="SSF46785">
    <property type="entry name" value="Winged helix' DNA-binding domain"/>
    <property type="match status" value="1"/>
</dbReference>
<comment type="pathway">
    <text evidence="9">Amino-acid biosynthesis; L-arginine biosynthesis [regulation].</text>
</comment>
<evidence type="ECO:0000256" key="6">
    <source>
        <dbReference type="ARBA" id="ARBA00023015"/>
    </source>
</evidence>
<dbReference type="GO" id="GO:0003700">
    <property type="term" value="F:DNA-binding transcription factor activity"/>
    <property type="evidence" value="ECO:0007669"/>
    <property type="project" value="UniProtKB-UniRule"/>
</dbReference>
<evidence type="ECO:0000313" key="15">
    <source>
        <dbReference type="Proteomes" id="UP000011666"/>
    </source>
</evidence>
<reference evidence="14 15" key="1">
    <citation type="submission" date="2013-01" db="EMBL/GenBank/DDBJ databases">
        <title>Whole genome shotgun sequence of Gordonia soli NBRC 108243.</title>
        <authorList>
            <person name="Isaki-Nakamura S."/>
            <person name="Hosoyama A."/>
            <person name="Tsuchikane K."/>
            <person name="Ando Y."/>
            <person name="Baba S."/>
            <person name="Ohji S."/>
            <person name="Hamada M."/>
            <person name="Tamura T."/>
            <person name="Yamazoe A."/>
            <person name="Yamazaki S."/>
            <person name="Fujita N."/>
        </authorList>
    </citation>
    <scope>NUCLEOTIDE SEQUENCE [LARGE SCALE GENOMIC DNA]</scope>
    <source>
        <strain evidence="14 15">NBRC 108243</strain>
    </source>
</reference>
<evidence type="ECO:0000256" key="1">
    <source>
        <dbReference type="ARBA" id="ARBA00002095"/>
    </source>
</evidence>
<dbReference type="InterPro" id="IPR036390">
    <property type="entry name" value="WH_DNA-bd_sf"/>
</dbReference>
<evidence type="ECO:0000256" key="9">
    <source>
        <dbReference type="HAMAP-Rule" id="MF_00173"/>
    </source>
</evidence>
<keyword evidence="4 9" id="KW-0963">Cytoplasm</keyword>
<dbReference type="GO" id="GO:0051259">
    <property type="term" value="P:protein complex oligomerization"/>
    <property type="evidence" value="ECO:0007669"/>
    <property type="project" value="InterPro"/>
</dbReference>
<evidence type="ECO:0000256" key="2">
    <source>
        <dbReference type="ARBA" id="ARBA00004496"/>
    </source>
</evidence>
<dbReference type="EMBL" id="BANX01000046">
    <property type="protein sequence ID" value="GAC70992.1"/>
    <property type="molecule type" value="Genomic_DNA"/>
</dbReference>
<comment type="caution">
    <text evidence="14">The sequence shown here is derived from an EMBL/GenBank/DDBJ whole genome shotgun (WGS) entry which is preliminary data.</text>
</comment>
<dbReference type="PANTHER" id="PTHR34471:SF1">
    <property type="entry name" value="ARGININE REPRESSOR"/>
    <property type="match status" value="1"/>
</dbReference>
<keyword evidence="9" id="KW-0055">Arginine biosynthesis</keyword>
<dbReference type="GO" id="GO:0005737">
    <property type="term" value="C:cytoplasm"/>
    <property type="evidence" value="ECO:0007669"/>
    <property type="project" value="UniProtKB-SubCell"/>
</dbReference>
<keyword evidence="7 9" id="KW-0238">DNA-binding</keyword>
<evidence type="ECO:0000256" key="5">
    <source>
        <dbReference type="ARBA" id="ARBA00022491"/>
    </source>
</evidence>
<dbReference type="GO" id="GO:0034618">
    <property type="term" value="F:arginine binding"/>
    <property type="evidence" value="ECO:0007669"/>
    <property type="project" value="InterPro"/>
</dbReference>
<dbReference type="GO" id="GO:1900079">
    <property type="term" value="P:regulation of arginine biosynthetic process"/>
    <property type="evidence" value="ECO:0007669"/>
    <property type="project" value="UniProtKB-UniRule"/>
</dbReference>
<keyword evidence="9" id="KW-0028">Amino-acid biosynthesis</keyword>